<dbReference type="Proteomes" id="UP000237246">
    <property type="component" value="Unassembled WGS sequence"/>
</dbReference>
<reference evidence="1 2" key="1">
    <citation type="submission" date="2018-01" db="EMBL/GenBank/DDBJ databases">
        <title>Comparison of the Chinese Bamboo Partridge and Red Junglefowl genome sequences highlights the importance of demography in genome evolution.</title>
        <authorList>
            <person name="Tiley G.P."/>
            <person name="Kimball R.T."/>
            <person name="Braun E.L."/>
            <person name="Burleigh J.G."/>
        </authorList>
    </citation>
    <scope>NUCLEOTIDE SEQUENCE [LARGE SCALE GENOMIC DNA]</scope>
    <source>
        <strain evidence="1">RTK389</strain>
        <tissue evidence="1">Blood</tissue>
    </source>
</reference>
<protein>
    <submittedName>
        <fullName evidence="1">Uncharacterized protein</fullName>
    </submittedName>
</protein>
<dbReference type="AlphaFoldDB" id="A0A2P4SQF8"/>
<keyword evidence="2" id="KW-1185">Reference proteome</keyword>
<dbReference type="OrthoDB" id="9034619at2759"/>
<proteinExistence type="predicted"/>
<accession>A0A2P4SQF8</accession>
<sequence length="159" mass="18403">MDKNSEGEDGSDFDETCDLDRVWADSTQWLALYMVDKYRVVEELVDNLVWACRGLSCHTFSPRLQRATGEEMREEQEPSLLHTLYKGSYLHIEKTAHWFQNQVKAAWRHLPLSCDCHLTVLLSYRSGKIKVTTASMHTFSIEMIPGVQLDDSHTFLSFE</sequence>
<gene>
    <name evidence="1" type="ORF">CIB84_009908</name>
</gene>
<evidence type="ECO:0000313" key="2">
    <source>
        <dbReference type="Proteomes" id="UP000237246"/>
    </source>
</evidence>
<comment type="caution">
    <text evidence="1">The sequence shown here is derived from an EMBL/GenBank/DDBJ whole genome shotgun (WGS) entry which is preliminary data.</text>
</comment>
<evidence type="ECO:0000313" key="1">
    <source>
        <dbReference type="EMBL" id="POI26342.1"/>
    </source>
</evidence>
<name>A0A2P4SQF8_BAMTH</name>
<dbReference type="EMBL" id="PPHD01029272">
    <property type="protein sequence ID" value="POI26342.1"/>
    <property type="molecule type" value="Genomic_DNA"/>
</dbReference>
<organism evidence="1 2">
    <name type="scientific">Bambusicola thoracicus</name>
    <name type="common">Chinese bamboo-partridge</name>
    <name type="synonym">Perdix thoracica</name>
    <dbReference type="NCBI Taxonomy" id="9083"/>
    <lineage>
        <taxon>Eukaryota</taxon>
        <taxon>Metazoa</taxon>
        <taxon>Chordata</taxon>
        <taxon>Craniata</taxon>
        <taxon>Vertebrata</taxon>
        <taxon>Euteleostomi</taxon>
        <taxon>Archelosauria</taxon>
        <taxon>Archosauria</taxon>
        <taxon>Dinosauria</taxon>
        <taxon>Saurischia</taxon>
        <taxon>Theropoda</taxon>
        <taxon>Coelurosauria</taxon>
        <taxon>Aves</taxon>
        <taxon>Neognathae</taxon>
        <taxon>Galloanserae</taxon>
        <taxon>Galliformes</taxon>
        <taxon>Phasianidae</taxon>
        <taxon>Perdicinae</taxon>
        <taxon>Bambusicola</taxon>
    </lineage>
</organism>